<protein>
    <submittedName>
        <fullName evidence="1">Uncharacterized protein</fullName>
    </submittedName>
</protein>
<dbReference type="AlphaFoldDB" id="A0A379W060"/>
<gene>
    <name evidence="1" type="ORF">NCTC8258_00208</name>
</gene>
<dbReference type="EMBL" id="UGXS01000004">
    <property type="protein sequence ID" value="SUH12601.1"/>
    <property type="molecule type" value="Genomic_DNA"/>
</dbReference>
<proteinExistence type="predicted"/>
<dbReference type="Proteomes" id="UP000255509">
    <property type="component" value="Unassembled WGS sequence"/>
</dbReference>
<accession>A0A379W060</accession>
<reference evidence="1 2" key="1">
    <citation type="submission" date="2018-06" db="EMBL/GenBank/DDBJ databases">
        <authorList>
            <consortium name="Pathogen Informatics"/>
            <person name="Doyle S."/>
        </authorList>
    </citation>
    <scope>NUCLEOTIDE SEQUENCE [LARGE SCALE GENOMIC DNA]</scope>
    <source>
        <strain evidence="1 2">NCTC8258</strain>
    </source>
</reference>
<evidence type="ECO:0000313" key="2">
    <source>
        <dbReference type="Proteomes" id="UP000255509"/>
    </source>
</evidence>
<name>A0A379W060_SALET</name>
<organism evidence="1 2">
    <name type="scientific">Salmonella enterica I</name>
    <dbReference type="NCBI Taxonomy" id="59201"/>
    <lineage>
        <taxon>Bacteria</taxon>
        <taxon>Pseudomonadati</taxon>
        <taxon>Pseudomonadota</taxon>
        <taxon>Gammaproteobacteria</taxon>
        <taxon>Enterobacterales</taxon>
        <taxon>Enterobacteriaceae</taxon>
        <taxon>Salmonella</taxon>
    </lineage>
</organism>
<sequence>MTALWCITKNAIVVSAHSLSADGKNRREHVFTSSRNNVQICLKGQRRVRPAGNDFSPATLDCVNQLIQRPTEELAQQSVLATSLTRSP</sequence>
<evidence type="ECO:0000313" key="1">
    <source>
        <dbReference type="EMBL" id="SUH12601.1"/>
    </source>
</evidence>